<evidence type="ECO:0000313" key="3">
    <source>
        <dbReference type="Proteomes" id="UP000186817"/>
    </source>
</evidence>
<evidence type="ECO:0000313" key="2">
    <source>
        <dbReference type="EMBL" id="OLQ08023.1"/>
    </source>
</evidence>
<accession>A0A1Q9EKP9</accession>
<name>A0A1Q9EKP9_SYMMI</name>
<reference evidence="2 3" key="1">
    <citation type="submission" date="2016-02" db="EMBL/GenBank/DDBJ databases">
        <title>Genome analysis of coral dinoflagellate symbionts highlights evolutionary adaptations to a symbiotic lifestyle.</title>
        <authorList>
            <person name="Aranda M."/>
            <person name="Li Y."/>
            <person name="Liew Y.J."/>
            <person name="Baumgarten S."/>
            <person name="Simakov O."/>
            <person name="Wilson M."/>
            <person name="Piel J."/>
            <person name="Ashoor H."/>
            <person name="Bougouffa S."/>
            <person name="Bajic V.B."/>
            <person name="Ryu T."/>
            <person name="Ravasi T."/>
            <person name="Bayer T."/>
            <person name="Micklem G."/>
            <person name="Kim H."/>
            <person name="Bhak J."/>
            <person name="Lajeunesse T.C."/>
            <person name="Voolstra C.R."/>
        </authorList>
    </citation>
    <scope>NUCLEOTIDE SEQUENCE [LARGE SCALE GENOMIC DNA]</scope>
    <source>
        <strain evidence="2 3">CCMP2467</strain>
    </source>
</reference>
<sequence>MRDKLPAWCHALALDQSPPSAIPTMISPRLLNSKLPEQSPATGSLRGVKVSGIVEPWARPEATSVSDERLSTLQTFPMSDVINDIRNPKFPSRSAIGGGGTTATGTKGGAWIRGGIPIAQGTGSIGRAGTCGGAM</sequence>
<dbReference type="Proteomes" id="UP000186817">
    <property type="component" value="Unassembled WGS sequence"/>
</dbReference>
<evidence type="ECO:0000256" key="1">
    <source>
        <dbReference type="SAM" id="MobiDB-lite"/>
    </source>
</evidence>
<dbReference type="AlphaFoldDB" id="A0A1Q9EKP9"/>
<gene>
    <name evidence="2" type="ORF">AK812_SmicGene8534</name>
</gene>
<protein>
    <submittedName>
        <fullName evidence="2">Uncharacterized protein</fullName>
    </submittedName>
</protein>
<dbReference type="EMBL" id="LSRX01000126">
    <property type="protein sequence ID" value="OLQ08023.1"/>
    <property type="molecule type" value="Genomic_DNA"/>
</dbReference>
<proteinExistence type="predicted"/>
<keyword evidence="3" id="KW-1185">Reference proteome</keyword>
<organism evidence="2 3">
    <name type="scientific">Symbiodinium microadriaticum</name>
    <name type="common">Dinoflagellate</name>
    <name type="synonym">Zooxanthella microadriatica</name>
    <dbReference type="NCBI Taxonomy" id="2951"/>
    <lineage>
        <taxon>Eukaryota</taxon>
        <taxon>Sar</taxon>
        <taxon>Alveolata</taxon>
        <taxon>Dinophyceae</taxon>
        <taxon>Suessiales</taxon>
        <taxon>Symbiodiniaceae</taxon>
        <taxon>Symbiodinium</taxon>
    </lineage>
</organism>
<comment type="caution">
    <text evidence="2">The sequence shown here is derived from an EMBL/GenBank/DDBJ whole genome shotgun (WGS) entry which is preliminary data.</text>
</comment>
<feature type="compositionally biased region" description="Gly residues" evidence="1">
    <location>
        <begin position="96"/>
        <end position="109"/>
    </location>
</feature>
<feature type="region of interest" description="Disordered" evidence="1">
    <location>
        <begin position="84"/>
        <end position="109"/>
    </location>
</feature>